<accession>A0A8J6HCT0</accession>
<evidence type="ECO:0000256" key="6">
    <source>
        <dbReference type="ARBA" id="ARBA00023235"/>
    </source>
</evidence>
<dbReference type="Pfam" id="PF08068">
    <property type="entry name" value="DKCLD"/>
    <property type="match status" value="1"/>
</dbReference>
<dbReference type="InterPro" id="IPR004521">
    <property type="entry name" value="Uncharacterised_CHP00451"/>
</dbReference>
<protein>
    <recommendedName>
        <fullName evidence="4">peptidylprolyl isomerase</fullName>
        <ecNumber evidence="4">5.2.1.8</ecNumber>
    </recommendedName>
</protein>
<dbReference type="GO" id="GO:0031429">
    <property type="term" value="C:box H/ACA snoRNP complex"/>
    <property type="evidence" value="ECO:0007669"/>
    <property type="project" value="TreeGrafter"/>
</dbReference>
<comment type="catalytic activity">
    <reaction evidence="1">
        <text>a uridine in RNA = a pseudouridine in RNA</text>
        <dbReference type="Rhea" id="RHEA:48348"/>
        <dbReference type="Rhea" id="RHEA-COMP:12068"/>
        <dbReference type="Rhea" id="RHEA-COMP:12069"/>
        <dbReference type="ChEBI" id="CHEBI:65314"/>
        <dbReference type="ChEBI" id="CHEBI:65315"/>
    </reaction>
</comment>
<dbReference type="PROSITE" id="PS01096">
    <property type="entry name" value="PPIC_PPIASE_1"/>
    <property type="match status" value="1"/>
</dbReference>
<dbReference type="InterPro" id="IPR032819">
    <property type="entry name" value="TruB_C"/>
</dbReference>
<dbReference type="SUPFAM" id="SSF51045">
    <property type="entry name" value="WW domain"/>
    <property type="match status" value="1"/>
</dbReference>
<evidence type="ECO:0000259" key="10">
    <source>
        <dbReference type="PROSITE" id="PS50198"/>
    </source>
</evidence>
<dbReference type="Pfam" id="PF00397">
    <property type="entry name" value="WW"/>
    <property type="match status" value="1"/>
</dbReference>
<dbReference type="InterPro" id="IPR004802">
    <property type="entry name" value="tRNA_PsdUridine_synth_B_fam"/>
</dbReference>
<dbReference type="InterPro" id="IPR020103">
    <property type="entry name" value="PsdUridine_synth_cat_dom_sf"/>
</dbReference>
<dbReference type="Gene3D" id="2.20.70.10">
    <property type="match status" value="1"/>
</dbReference>
<dbReference type="InterPro" id="IPR046357">
    <property type="entry name" value="PPIase_dom_sf"/>
</dbReference>
<dbReference type="NCBIfam" id="TIGR00451">
    <property type="entry name" value="unchar_dom_2"/>
    <property type="match status" value="1"/>
</dbReference>
<dbReference type="AlphaFoldDB" id="A0A8J6HCT0"/>
<dbReference type="GO" id="GO:0031118">
    <property type="term" value="P:rRNA pseudouridine synthesis"/>
    <property type="evidence" value="ECO:0007669"/>
    <property type="project" value="TreeGrafter"/>
</dbReference>
<evidence type="ECO:0000313" key="12">
    <source>
        <dbReference type="Proteomes" id="UP000719412"/>
    </source>
</evidence>
<comment type="caution">
    <text evidence="11">The sequence shown here is derived from an EMBL/GenBank/DDBJ whole genome shotgun (WGS) entry which is preliminary data.</text>
</comment>
<dbReference type="SUPFAM" id="SSF55120">
    <property type="entry name" value="Pseudouridine synthase"/>
    <property type="match status" value="1"/>
</dbReference>
<organism evidence="11 12">
    <name type="scientific">Tenebrio molitor</name>
    <name type="common">Yellow mealworm beetle</name>
    <dbReference type="NCBI Taxonomy" id="7067"/>
    <lineage>
        <taxon>Eukaryota</taxon>
        <taxon>Metazoa</taxon>
        <taxon>Ecdysozoa</taxon>
        <taxon>Arthropoda</taxon>
        <taxon>Hexapoda</taxon>
        <taxon>Insecta</taxon>
        <taxon>Pterygota</taxon>
        <taxon>Neoptera</taxon>
        <taxon>Endopterygota</taxon>
        <taxon>Coleoptera</taxon>
        <taxon>Polyphaga</taxon>
        <taxon>Cucujiformia</taxon>
        <taxon>Tenebrionidae</taxon>
        <taxon>Tenebrio</taxon>
    </lineage>
</organism>
<dbReference type="NCBIfam" id="TIGR00425">
    <property type="entry name" value="CBF5"/>
    <property type="match status" value="1"/>
</dbReference>
<dbReference type="Gene3D" id="2.30.130.10">
    <property type="entry name" value="PUA domain"/>
    <property type="match status" value="1"/>
</dbReference>
<sequence>MDMIVIKKKRIAIAKRQSLEKINEGMGRRSDYVKSGFINLDKPSNPSSHEVVAWIKRILKVEKTGHSGTLDPKVTGCLIVCIERATRLVKSQQAAGKEYVAVFKLHSSVDGGVPKVIQGLEKLRGALFQRPPLISAVKRQLRVRTVYDSKLFQYDESRNMGVFWVSCEAGSYIRTMCVHLGLVLGVGGQMLELRRVRSGIQSEKDQMSTMHDVLDAQWLYENHKDETYLRRVIKPLEGLLVKHKRIIMKDSSVNAVCYGAKILLPGILRYEDNIELNEEIVIVTTKGEAVALAIALMTTATIASCDHGVVAKIKRVIMERDTYPRKWGLGPRSSQKKILIAKGQLDKYGKPNENTPKEWLNSYVDYVVKKEEDIKEEIKKEEKKEADDDNSKKRKLTASADNSMQSDTASPKEKKKKKRKKTDEGENPTEEVETVAAESADADGRWNYFRRTPRDTITWSAPRIPGKMADEQLPAGWEKRLSRSTGQHYYLNIYTKESQWDVPDKPAEPVSSSGPEQVQCSHLLVKHKDSRRPSSWREDNITRTKEEALDLVKSYREQIVQGKASFADLASKYSDCSSAKRGGDLGSFKKGAMQKPFEEASFALKVGELSEPVFTDSGVHIILQSLLVFTLEQKAFLIESYFLKGLKVNGSWIYSIQNCLEEFIVEFPIVIVDRKTFEDNLSREVMSYFNAATPVFQRFPQVMLPEYNKHFIIPLANFKAATKISESSYRRIAKEASDPSDVA</sequence>
<dbReference type="FunFam" id="2.20.70.10:FF:000085">
    <property type="entry name" value="Peptidyl-prolyl cis-trans isomerase"/>
    <property type="match status" value="1"/>
</dbReference>
<feature type="compositionally biased region" description="Polar residues" evidence="8">
    <location>
        <begin position="399"/>
        <end position="409"/>
    </location>
</feature>
<dbReference type="PROSITE" id="PS50020">
    <property type="entry name" value="WW_DOMAIN_2"/>
    <property type="match status" value="1"/>
</dbReference>
<keyword evidence="12" id="KW-1185">Reference proteome</keyword>
<dbReference type="PROSITE" id="PS50198">
    <property type="entry name" value="PPIC_PPIASE_2"/>
    <property type="match status" value="1"/>
</dbReference>
<name>A0A8J6HCT0_TENMO</name>
<dbReference type="SMART" id="SM00456">
    <property type="entry name" value="WW"/>
    <property type="match status" value="1"/>
</dbReference>
<dbReference type="Pfam" id="PF16198">
    <property type="entry name" value="TruB_C_2"/>
    <property type="match status" value="1"/>
</dbReference>
<dbReference type="InterPro" id="IPR012960">
    <property type="entry name" value="Dyskerin-like"/>
</dbReference>
<dbReference type="Gene3D" id="3.10.50.40">
    <property type="match status" value="1"/>
</dbReference>
<dbReference type="GO" id="GO:0080090">
    <property type="term" value="P:regulation of primary metabolic process"/>
    <property type="evidence" value="ECO:0007669"/>
    <property type="project" value="UniProtKB-ARBA"/>
</dbReference>
<feature type="compositionally biased region" description="Basic and acidic residues" evidence="8">
    <location>
        <begin position="379"/>
        <end position="391"/>
    </location>
</feature>
<comment type="similarity">
    <text evidence="3">Belongs to the pseudouridine synthase TruB family.</text>
</comment>
<dbReference type="InterPro" id="IPR023058">
    <property type="entry name" value="PPIase_PpiC_CS"/>
</dbReference>
<dbReference type="InterPro" id="IPR000297">
    <property type="entry name" value="PPIase_PpiC"/>
</dbReference>
<dbReference type="CDD" id="cd00201">
    <property type="entry name" value="WW"/>
    <property type="match status" value="1"/>
</dbReference>
<dbReference type="SMART" id="SM00359">
    <property type="entry name" value="PUA"/>
    <property type="match status" value="1"/>
</dbReference>
<dbReference type="Gene3D" id="3.30.2350.10">
    <property type="entry name" value="Pseudouridine synthase"/>
    <property type="match status" value="1"/>
</dbReference>
<dbReference type="GO" id="GO:1990481">
    <property type="term" value="P:mRNA pseudouridine synthesis"/>
    <property type="evidence" value="ECO:0007669"/>
    <property type="project" value="TreeGrafter"/>
</dbReference>
<dbReference type="InterPro" id="IPR036974">
    <property type="entry name" value="PUA_sf"/>
</dbReference>
<keyword evidence="5 7" id="KW-0697">Rotamase</keyword>
<dbReference type="GO" id="GO:0060255">
    <property type="term" value="P:regulation of macromolecule metabolic process"/>
    <property type="evidence" value="ECO:0007669"/>
    <property type="project" value="UniProtKB-ARBA"/>
</dbReference>
<gene>
    <name evidence="11" type="ORF">GEV33_010376</name>
</gene>
<dbReference type="GO" id="GO:0009982">
    <property type="term" value="F:pseudouridine synthase activity"/>
    <property type="evidence" value="ECO:0007669"/>
    <property type="project" value="InterPro"/>
</dbReference>
<dbReference type="Proteomes" id="UP000719412">
    <property type="component" value="Unassembled WGS sequence"/>
</dbReference>
<dbReference type="GO" id="GO:0000495">
    <property type="term" value="P:box H/ACA sno(s)RNA 3'-end processing"/>
    <property type="evidence" value="ECO:0007669"/>
    <property type="project" value="TreeGrafter"/>
</dbReference>
<reference evidence="11" key="1">
    <citation type="journal article" date="2020" name="J Insects Food Feed">
        <title>The yellow mealworm (Tenebrio molitor) genome: a resource for the emerging insects as food and feed industry.</title>
        <authorList>
            <person name="Eriksson T."/>
            <person name="Andere A."/>
            <person name="Kelstrup H."/>
            <person name="Emery V."/>
            <person name="Picard C."/>
        </authorList>
    </citation>
    <scope>NUCLEOTIDE SEQUENCE</scope>
    <source>
        <strain evidence="11">Stoneville</strain>
        <tissue evidence="11">Whole head</tissue>
    </source>
</reference>
<dbReference type="InterPro" id="IPR015947">
    <property type="entry name" value="PUA-like_sf"/>
</dbReference>
<dbReference type="NCBIfam" id="NF003280">
    <property type="entry name" value="PRK04270.1"/>
    <property type="match status" value="1"/>
</dbReference>
<dbReference type="EC" id="5.2.1.8" evidence="4"/>
<dbReference type="PROSITE" id="PS01159">
    <property type="entry name" value="WW_DOMAIN_1"/>
    <property type="match status" value="1"/>
</dbReference>
<evidence type="ECO:0000256" key="5">
    <source>
        <dbReference type="ARBA" id="ARBA00023110"/>
    </source>
</evidence>
<evidence type="ECO:0000256" key="3">
    <source>
        <dbReference type="ARBA" id="ARBA00008999"/>
    </source>
</evidence>
<dbReference type="FunFam" id="3.10.50.40:FF:000010">
    <property type="entry name" value="Peptidyl-prolyl cis-trans isomerase Pin1"/>
    <property type="match status" value="1"/>
</dbReference>
<dbReference type="GO" id="GO:0031120">
    <property type="term" value="P:snRNA pseudouridine synthesis"/>
    <property type="evidence" value="ECO:0007669"/>
    <property type="project" value="TreeGrafter"/>
</dbReference>
<dbReference type="Pfam" id="PF01509">
    <property type="entry name" value="TruB_N"/>
    <property type="match status" value="1"/>
</dbReference>
<dbReference type="GO" id="GO:0003723">
    <property type="term" value="F:RNA binding"/>
    <property type="evidence" value="ECO:0007669"/>
    <property type="project" value="InterPro"/>
</dbReference>
<dbReference type="InterPro" id="IPR002501">
    <property type="entry name" value="PsdUridine_synth_N"/>
</dbReference>
<dbReference type="FunFam" id="3.30.2350.10:FF:000001">
    <property type="entry name" value="H/ACA ribonucleoprotein complex subunit CBF5"/>
    <property type="match status" value="1"/>
</dbReference>
<dbReference type="PANTHER" id="PTHR23127">
    <property type="entry name" value="CENTROMERE/MICROTUBULE BINDING PROTEIN CBF5"/>
    <property type="match status" value="1"/>
</dbReference>
<evidence type="ECO:0000256" key="8">
    <source>
        <dbReference type="SAM" id="MobiDB-lite"/>
    </source>
</evidence>
<dbReference type="GO" id="GO:0003755">
    <property type="term" value="F:peptidyl-prolyl cis-trans isomerase activity"/>
    <property type="evidence" value="ECO:0007669"/>
    <property type="project" value="UniProtKB-KW"/>
</dbReference>
<feature type="domain" description="PpiC" evidence="10">
    <location>
        <begin position="515"/>
        <end position="626"/>
    </location>
</feature>
<evidence type="ECO:0000256" key="4">
    <source>
        <dbReference type="ARBA" id="ARBA00013194"/>
    </source>
</evidence>
<evidence type="ECO:0000313" key="11">
    <source>
        <dbReference type="EMBL" id="KAH0812414.1"/>
    </source>
</evidence>
<dbReference type="PROSITE" id="PS50890">
    <property type="entry name" value="PUA"/>
    <property type="match status" value="1"/>
</dbReference>
<dbReference type="Pfam" id="PF00639">
    <property type="entry name" value="Rotamase"/>
    <property type="match status" value="1"/>
</dbReference>
<feature type="region of interest" description="Disordered" evidence="8">
    <location>
        <begin position="379"/>
        <end position="439"/>
    </location>
</feature>
<dbReference type="InterPro" id="IPR036020">
    <property type="entry name" value="WW_dom_sf"/>
</dbReference>
<keyword evidence="6 7" id="KW-0413">Isomerase</keyword>
<dbReference type="SUPFAM" id="SSF54534">
    <property type="entry name" value="FKBP-like"/>
    <property type="match status" value="1"/>
</dbReference>
<dbReference type="CDD" id="cd21148">
    <property type="entry name" value="PUA_Cbf5"/>
    <property type="match status" value="1"/>
</dbReference>
<dbReference type="InterPro" id="IPR001202">
    <property type="entry name" value="WW_dom"/>
</dbReference>
<dbReference type="PANTHER" id="PTHR23127:SF0">
    <property type="entry name" value="H_ACA RIBONUCLEOPROTEIN COMPLEX SUBUNIT DKC1"/>
    <property type="match status" value="1"/>
</dbReference>
<evidence type="ECO:0000256" key="1">
    <source>
        <dbReference type="ARBA" id="ARBA00000073"/>
    </source>
</evidence>
<proteinExistence type="inferred from homology"/>
<dbReference type="EMBL" id="JABDTM020026071">
    <property type="protein sequence ID" value="KAH0812414.1"/>
    <property type="molecule type" value="Genomic_DNA"/>
</dbReference>
<evidence type="ECO:0000259" key="9">
    <source>
        <dbReference type="PROSITE" id="PS50020"/>
    </source>
</evidence>
<comment type="catalytic activity">
    <reaction evidence="2">
        <text>[protein]-peptidylproline (omega=180) = [protein]-peptidylproline (omega=0)</text>
        <dbReference type="Rhea" id="RHEA:16237"/>
        <dbReference type="Rhea" id="RHEA-COMP:10747"/>
        <dbReference type="Rhea" id="RHEA-COMP:10748"/>
        <dbReference type="ChEBI" id="CHEBI:83833"/>
        <dbReference type="ChEBI" id="CHEBI:83834"/>
        <dbReference type="EC" id="5.2.1.8"/>
    </reaction>
</comment>
<dbReference type="CDD" id="cd02572">
    <property type="entry name" value="PseudoU_synth_hDyskerin"/>
    <property type="match status" value="1"/>
</dbReference>
<evidence type="ECO:0000256" key="2">
    <source>
        <dbReference type="ARBA" id="ARBA00000971"/>
    </source>
</evidence>
<dbReference type="SUPFAM" id="SSF88697">
    <property type="entry name" value="PUA domain-like"/>
    <property type="match status" value="1"/>
</dbReference>
<dbReference type="Pfam" id="PF01472">
    <property type="entry name" value="PUA"/>
    <property type="match status" value="1"/>
</dbReference>
<dbReference type="SMART" id="SM01136">
    <property type="entry name" value="DKCLD"/>
    <property type="match status" value="1"/>
</dbReference>
<reference evidence="11" key="2">
    <citation type="submission" date="2021-08" db="EMBL/GenBank/DDBJ databases">
        <authorList>
            <person name="Eriksson T."/>
        </authorList>
    </citation>
    <scope>NUCLEOTIDE SEQUENCE</scope>
    <source>
        <strain evidence="11">Stoneville</strain>
        <tissue evidence="11">Whole head</tissue>
    </source>
</reference>
<feature type="domain" description="WW" evidence="9">
    <location>
        <begin position="471"/>
        <end position="505"/>
    </location>
</feature>
<evidence type="ECO:0000256" key="7">
    <source>
        <dbReference type="PROSITE-ProRule" id="PRU00278"/>
    </source>
</evidence>
<dbReference type="InterPro" id="IPR002478">
    <property type="entry name" value="PUA"/>
</dbReference>